<dbReference type="InterPro" id="IPR036396">
    <property type="entry name" value="Cyt_P450_sf"/>
</dbReference>
<comment type="similarity">
    <text evidence="3">Belongs to the cytochrome P450 family.</text>
</comment>
<feature type="binding site" description="axial binding residue" evidence="9">
    <location>
        <position position="522"/>
    </location>
    <ligand>
        <name>heme</name>
        <dbReference type="ChEBI" id="CHEBI:30413"/>
    </ligand>
    <ligandPart>
        <name>Fe</name>
        <dbReference type="ChEBI" id="CHEBI:18248"/>
    </ligandPart>
</feature>
<dbReference type="PRINTS" id="PR00385">
    <property type="entry name" value="P450"/>
</dbReference>
<dbReference type="OrthoDB" id="1470350at2759"/>
<evidence type="ECO:0000313" key="12">
    <source>
        <dbReference type="Proteomes" id="UP000077266"/>
    </source>
</evidence>
<dbReference type="EMBL" id="KV425925">
    <property type="protein sequence ID" value="KZV97882.1"/>
    <property type="molecule type" value="Genomic_DNA"/>
</dbReference>
<keyword evidence="6" id="KW-0560">Oxidoreductase</keyword>
<sequence length="582" mass="65327">MFERETYIQQYLSKFHTLLAFAVALVGGVLSIRFTPLELFRLGGALASGLALAALTFYIYRRTRFYISPLPGPPSSSFLAGSELEYYHEEAAVTSLRWTQQYGPALKFKAALWGERLIISDPRALSHICNTNALNYDRPAFGRALVMRLVGPGIVWAVGDTHQRHRRVIMPMYNGKHLRSALPVFQHYAGAVKDKWRTLLADSDSNALTLNVHREVTAAALDVLFDFSYEQRMGTIENPDQRLAVAFRDLFISAFGQQTAYSIMVREILDRVPKPVLRWIEAVTPDRKVQSSRASFAVAQEQAVQMIEARRASRRLEADTGKRAAAKDLMDALLQTIDDDPRLANTVEGTAELVAQVATMAQAGQETTGSTTAFLLWELCNRPEWQDKLRDEIRERKQRLGSDEFDATDYEAMPVLQAIIRETLRYHPVCPKVDRAPYKDDVIPLQHPVSLPDGTTTSHIKIAAGTVIHVDIASYNRNKEFFGQDADEWNPARWLVVDKVSSEPRPGVVAGIFTFIDGPRSCLGWKFAMLEIAVIVTSLVDEFELQLEPGHRIIRGFGGVMGPLTDGEWSGWNLPCIIRTAY</sequence>
<evidence type="ECO:0000256" key="1">
    <source>
        <dbReference type="ARBA" id="ARBA00001971"/>
    </source>
</evidence>
<dbReference type="InterPro" id="IPR002403">
    <property type="entry name" value="Cyt_P450_E_grp-IV"/>
</dbReference>
<evidence type="ECO:0000256" key="3">
    <source>
        <dbReference type="ARBA" id="ARBA00010617"/>
    </source>
</evidence>
<dbReference type="GO" id="GO:0020037">
    <property type="term" value="F:heme binding"/>
    <property type="evidence" value="ECO:0007669"/>
    <property type="project" value="InterPro"/>
</dbReference>
<evidence type="ECO:0000313" key="11">
    <source>
        <dbReference type="EMBL" id="KZV97882.1"/>
    </source>
</evidence>
<keyword evidence="4 9" id="KW-0349">Heme</keyword>
<dbReference type="GO" id="GO:0005506">
    <property type="term" value="F:iron ion binding"/>
    <property type="evidence" value="ECO:0007669"/>
    <property type="project" value="InterPro"/>
</dbReference>
<dbReference type="InParanoid" id="A0A165LIA8"/>
<proteinExistence type="inferred from homology"/>
<dbReference type="AlphaFoldDB" id="A0A165LIA8"/>
<evidence type="ECO:0000256" key="5">
    <source>
        <dbReference type="ARBA" id="ARBA00022723"/>
    </source>
</evidence>
<organism evidence="11 12">
    <name type="scientific">Exidia glandulosa HHB12029</name>
    <dbReference type="NCBI Taxonomy" id="1314781"/>
    <lineage>
        <taxon>Eukaryota</taxon>
        <taxon>Fungi</taxon>
        <taxon>Dikarya</taxon>
        <taxon>Basidiomycota</taxon>
        <taxon>Agaricomycotina</taxon>
        <taxon>Agaricomycetes</taxon>
        <taxon>Auriculariales</taxon>
        <taxon>Exidiaceae</taxon>
        <taxon>Exidia</taxon>
    </lineage>
</organism>
<reference evidence="11 12" key="1">
    <citation type="journal article" date="2016" name="Mol. Biol. Evol.">
        <title>Comparative Genomics of Early-Diverging Mushroom-Forming Fungi Provides Insights into the Origins of Lignocellulose Decay Capabilities.</title>
        <authorList>
            <person name="Nagy L.G."/>
            <person name="Riley R."/>
            <person name="Tritt A."/>
            <person name="Adam C."/>
            <person name="Daum C."/>
            <person name="Floudas D."/>
            <person name="Sun H."/>
            <person name="Yadav J.S."/>
            <person name="Pangilinan J."/>
            <person name="Larsson K.H."/>
            <person name="Matsuura K."/>
            <person name="Barry K."/>
            <person name="Labutti K."/>
            <person name="Kuo R."/>
            <person name="Ohm R.A."/>
            <person name="Bhattacharya S.S."/>
            <person name="Shirouzu T."/>
            <person name="Yoshinaga Y."/>
            <person name="Martin F.M."/>
            <person name="Grigoriev I.V."/>
            <person name="Hibbett D.S."/>
        </authorList>
    </citation>
    <scope>NUCLEOTIDE SEQUENCE [LARGE SCALE GENOMIC DNA]</scope>
    <source>
        <strain evidence="11 12">HHB12029</strain>
    </source>
</reference>
<feature type="transmembrane region" description="Helical" evidence="10">
    <location>
        <begin position="40"/>
        <end position="60"/>
    </location>
</feature>
<comment type="cofactor">
    <cofactor evidence="1 9">
        <name>heme</name>
        <dbReference type="ChEBI" id="CHEBI:30413"/>
    </cofactor>
</comment>
<name>A0A165LIA8_EXIGL</name>
<dbReference type="STRING" id="1314781.A0A165LIA8"/>
<dbReference type="Proteomes" id="UP000077266">
    <property type="component" value="Unassembled WGS sequence"/>
</dbReference>
<gene>
    <name evidence="11" type="ORF">EXIGLDRAFT_641938</name>
</gene>
<keyword evidence="10" id="KW-0472">Membrane</keyword>
<dbReference type="Gene3D" id="1.10.630.10">
    <property type="entry name" value="Cytochrome P450"/>
    <property type="match status" value="1"/>
</dbReference>
<evidence type="ECO:0000256" key="4">
    <source>
        <dbReference type="ARBA" id="ARBA00022617"/>
    </source>
</evidence>
<accession>A0A165LIA8</accession>
<dbReference type="InterPro" id="IPR050121">
    <property type="entry name" value="Cytochrome_P450_monoxygenase"/>
</dbReference>
<keyword evidence="7 9" id="KW-0408">Iron</keyword>
<dbReference type="SUPFAM" id="SSF48264">
    <property type="entry name" value="Cytochrome P450"/>
    <property type="match status" value="1"/>
</dbReference>
<evidence type="ECO:0000256" key="10">
    <source>
        <dbReference type="SAM" id="Phobius"/>
    </source>
</evidence>
<keyword evidence="12" id="KW-1185">Reference proteome</keyword>
<keyword evidence="5 9" id="KW-0479">Metal-binding</keyword>
<protein>
    <submittedName>
        <fullName evidence="11">Cytochrome P450</fullName>
    </submittedName>
</protein>
<keyword evidence="10" id="KW-0812">Transmembrane</keyword>
<dbReference type="GO" id="GO:0004497">
    <property type="term" value="F:monooxygenase activity"/>
    <property type="evidence" value="ECO:0007669"/>
    <property type="project" value="UniProtKB-KW"/>
</dbReference>
<keyword evidence="10" id="KW-1133">Transmembrane helix</keyword>
<evidence type="ECO:0000256" key="9">
    <source>
        <dbReference type="PIRSR" id="PIRSR602403-1"/>
    </source>
</evidence>
<keyword evidence="8" id="KW-0503">Monooxygenase</keyword>
<dbReference type="PANTHER" id="PTHR24305:SF166">
    <property type="entry name" value="CYTOCHROME P450 12A4, MITOCHONDRIAL-RELATED"/>
    <property type="match status" value="1"/>
</dbReference>
<evidence type="ECO:0000256" key="2">
    <source>
        <dbReference type="ARBA" id="ARBA00005179"/>
    </source>
</evidence>
<dbReference type="InterPro" id="IPR001128">
    <property type="entry name" value="Cyt_P450"/>
</dbReference>
<evidence type="ECO:0000256" key="7">
    <source>
        <dbReference type="ARBA" id="ARBA00023004"/>
    </source>
</evidence>
<feature type="transmembrane region" description="Helical" evidence="10">
    <location>
        <begin position="12"/>
        <end position="34"/>
    </location>
</feature>
<dbReference type="Pfam" id="PF00067">
    <property type="entry name" value="p450"/>
    <property type="match status" value="1"/>
</dbReference>
<dbReference type="GO" id="GO:0016705">
    <property type="term" value="F:oxidoreductase activity, acting on paired donors, with incorporation or reduction of molecular oxygen"/>
    <property type="evidence" value="ECO:0007669"/>
    <property type="project" value="InterPro"/>
</dbReference>
<evidence type="ECO:0000256" key="8">
    <source>
        <dbReference type="ARBA" id="ARBA00023033"/>
    </source>
</evidence>
<dbReference type="PRINTS" id="PR00465">
    <property type="entry name" value="EP450IV"/>
</dbReference>
<evidence type="ECO:0000256" key="6">
    <source>
        <dbReference type="ARBA" id="ARBA00023002"/>
    </source>
</evidence>
<comment type="pathway">
    <text evidence="2">Secondary metabolite biosynthesis.</text>
</comment>
<dbReference type="PANTHER" id="PTHR24305">
    <property type="entry name" value="CYTOCHROME P450"/>
    <property type="match status" value="1"/>
</dbReference>